<feature type="compositionally biased region" description="Low complexity" evidence="1">
    <location>
        <begin position="1"/>
        <end position="10"/>
    </location>
</feature>
<dbReference type="AlphaFoldDB" id="A0A672H599"/>
<feature type="compositionally biased region" description="Polar residues" evidence="1">
    <location>
        <begin position="66"/>
        <end position="81"/>
    </location>
</feature>
<accession>A0A672H599</accession>
<dbReference type="Proteomes" id="UP000472267">
    <property type="component" value="Chromosome 16"/>
</dbReference>
<feature type="region of interest" description="Disordered" evidence="1">
    <location>
        <begin position="35"/>
        <end position="81"/>
    </location>
</feature>
<proteinExistence type="predicted"/>
<name>A0A672H599_SALFA</name>
<dbReference type="InParanoid" id="A0A672H599"/>
<reference evidence="2" key="3">
    <citation type="submission" date="2025-09" db="UniProtKB">
        <authorList>
            <consortium name="Ensembl"/>
        </authorList>
    </citation>
    <scope>IDENTIFICATION</scope>
</reference>
<sequence length="81" mass="8977">FIPHSSLSSSPLFVYSQGESRGEKVDICAYSSNNRRVASSPHKARHHNQAKVARAETYTSPREESNIITRTASRSACDSPR</sequence>
<organism evidence="2 3">
    <name type="scientific">Salarias fasciatus</name>
    <name type="common">Jewelled blenny</name>
    <name type="synonym">Blennius fasciatus</name>
    <dbReference type="NCBI Taxonomy" id="181472"/>
    <lineage>
        <taxon>Eukaryota</taxon>
        <taxon>Metazoa</taxon>
        <taxon>Chordata</taxon>
        <taxon>Craniata</taxon>
        <taxon>Vertebrata</taxon>
        <taxon>Euteleostomi</taxon>
        <taxon>Actinopterygii</taxon>
        <taxon>Neopterygii</taxon>
        <taxon>Teleostei</taxon>
        <taxon>Neoteleostei</taxon>
        <taxon>Acanthomorphata</taxon>
        <taxon>Ovalentaria</taxon>
        <taxon>Blenniimorphae</taxon>
        <taxon>Blenniiformes</taxon>
        <taxon>Blennioidei</taxon>
        <taxon>Blenniidae</taxon>
        <taxon>Salariinae</taxon>
        <taxon>Salarias</taxon>
    </lineage>
</organism>
<evidence type="ECO:0000256" key="1">
    <source>
        <dbReference type="SAM" id="MobiDB-lite"/>
    </source>
</evidence>
<evidence type="ECO:0000313" key="3">
    <source>
        <dbReference type="Proteomes" id="UP000472267"/>
    </source>
</evidence>
<evidence type="ECO:0000313" key="2">
    <source>
        <dbReference type="Ensembl" id="ENSSFAP00005024245.1"/>
    </source>
</evidence>
<protein>
    <submittedName>
        <fullName evidence="2">Uncharacterized protein</fullName>
    </submittedName>
</protein>
<keyword evidence="3" id="KW-1185">Reference proteome</keyword>
<reference evidence="2" key="2">
    <citation type="submission" date="2025-08" db="UniProtKB">
        <authorList>
            <consortium name="Ensembl"/>
        </authorList>
    </citation>
    <scope>IDENTIFICATION</scope>
</reference>
<dbReference type="Ensembl" id="ENSSFAT00005025222.1">
    <property type="protein sequence ID" value="ENSSFAP00005024245.1"/>
    <property type="gene ID" value="ENSSFAG00005012502.1"/>
</dbReference>
<reference evidence="2" key="1">
    <citation type="submission" date="2019-06" db="EMBL/GenBank/DDBJ databases">
        <authorList>
            <consortium name="Wellcome Sanger Institute Data Sharing"/>
        </authorList>
    </citation>
    <scope>NUCLEOTIDE SEQUENCE [LARGE SCALE GENOMIC DNA]</scope>
</reference>
<feature type="region of interest" description="Disordered" evidence="1">
    <location>
        <begin position="1"/>
        <end position="22"/>
    </location>
</feature>